<dbReference type="Proteomes" id="UP000478546">
    <property type="component" value="Unassembled WGS sequence"/>
</dbReference>
<accession>A0A6B2H634</accession>
<sequence>MKCYLYFKKVLLVTISLLCSLALQAQTREEIDIQQWPRGLVTLTTGEVVEGAVTFYRSQDIITVLHADSTLSSLSPVNVTQFLVSDEYNNRKHLFKSVYWDQGRENSDFKKPTFFEEILQGNVTLLMRESYSRRGLDPYLTEIRNTNAYDPLGIPIGGQFADQIKPVFYVMEPEGKVVTLQKVRKDFLNYCGKKATIIKDFARKQKLSFELPQDFIAIVHYYNTL</sequence>
<feature type="signal peptide" evidence="1">
    <location>
        <begin position="1"/>
        <end position="25"/>
    </location>
</feature>
<name>A0A6B2H634_9BACT</name>
<dbReference type="RefSeq" id="WP_162346287.1">
    <property type="nucleotide sequence ID" value="NZ_JAAEAA010000011.1"/>
</dbReference>
<keyword evidence="3" id="KW-1185">Reference proteome</keyword>
<evidence type="ECO:0000256" key="1">
    <source>
        <dbReference type="SAM" id="SignalP"/>
    </source>
</evidence>
<evidence type="ECO:0000313" key="3">
    <source>
        <dbReference type="Proteomes" id="UP000478546"/>
    </source>
</evidence>
<evidence type="ECO:0000313" key="2">
    <source>
        <dbReference type="EMBL" id="NDK56226.1"/>
    </source>
</evidence>
<reference evidence="2 3" key="1">
    <citation type="submission" date="2020-01" db="EMBL/GenBank/DDBJ databases">
        <authorList>
            <person name="Kim M.K."/>
        </authorList>
    </citation>
    <scope>NUCLEOTIDE SEQUENCE [LARGE SCALE GENOMIC DNA]</scope>
    <source>
        <strain evidence="2 3">BT213</strain>
    </source>
</reference>
<gene>
    <name evidence="2" type="ORF">GWO68_09885</name>
</gene>
<dbReference type="EMBL" id="JAAEAA010000011">
    <property type="protein sequence ID" value="NDK56226.1"/>
    <property type="molecule type" value="Genomic_DNA"/>
</dbReference>
<keyword evidence="1" id="KW-0732">Signal</keyword>
<organism evidence="2 3">
    <name type="scientific">Pontibacter fetidus</name>
    <dbReference type="NCBI Taxonomy" id="2700082"/>
    <lineage>
        <taxon>Bacteria</taxon>
        <taxon>Pseudomonadati</taxon>
        <taxon>Bacteroidota</taxon>
        <taxon>Cytophagia</taxon>
        <taxon>Cytophagales</taxon>
        <taxon>Hymenobacteraceae</taxon>
        <taxon>Pontibacter</taxon>
    </lineage>
</organism>
<comment type="caution">
    <text evidence="2">The sequence shown here is derived from an EMBL/GenBank/DDBJ whole genome shotgun (WGS) entry which is preliminary data.</text>
</comment>
<protein>
    <submittedName>
        <fullName evidence="2">Uncharacterized protein</fullName>
    </submittedName>
</protein>
<proteinExistence type="predicted"/>
<dbReference type="AlphaFoldDB" id="A0A6B2H634"/>
<feature type="chain" id="PRO_5025580925" evidence="1">
    <location>
        <begin position="26"/>
        <end position="225"/>
    </location>
</feature>